<dbReference type="Proteomes" id="UP000652761">
    <property type="component" value="Unassembled WGS sequence"/>
</dbReference>
<evidence type="ECO:0000313" key="2">
    <source>
        <dbReference type="Proteomes" id="UP000652761"/>
    </source>
</evidence>
<protein>
    <submittedName>
        <fullName evidence="1">Uncharacterized protein</fullName>
    </submittedName>
</protein>
<reference evidence="1" key="1">
    <citation type="submission" date="2017-07" db="EMBL/GenBank/DDBJ databases">
        <title>Taro Niue Genome Assembly and Annotation.</title>
        <authorList>
            <person name="Atibalentja N."/>
            <person name="Keating K."/>
            <person name="Fields C.J."/>
        </authorList>
    </citation>
    <scope>NUCLEOTIDE SEQUENCE</scope>
    <source>
        <strain evidence="1">Niue_2</strain>
        <tissue evidence="1">Leaf</tissue>
    </source>
</reference>
<evidence type="ECO:0000313" key="1">
    <source>
        <dbReference type="EMBL" id="MQL84516.1"/>
    </source>
</evidence>
<proteinExistence type="predicted"/>
<gene>
    <name evidence="1" type="ORF">Taro_017018</name>
</gene>
<dbReference type="EMBL" id="NMUH01000766">
    <property type="protein sequence ID" value="MQL84516.1"/>
    <property type="molecule type" value="Genomic_DNA"/>
</dbReference>
<dbReference type="AlphaFoldDB" id="A0A843UQC0"/>
<comment type="caution">
    <text evidence="1">The sequence shown here is derived from an EMBL/GenBank/DDBJ whole genome shotgun (WGS) entry which is preliminary data.</text>
</comment>
<organism evidence="1 2">
    <name type="scientific">Colocasia esculenta</name>
    <name type="common">Wild taro</name>
    <name type="synonym">Arum esculentum</name>
    <dbReference type="NCBI Taxonomy" id="4460"/>
    <lineage>
        <taxon>Eukaryota</taxon>
        <taxon>Viridiplantae</taxon>
        <taxon>Streptophyta</taxon>
        <taxon>Embryophyta</taxon>
        <taxon>Tracheophyta</taxon>
        <taxon>Spermatophyta</taxon>
        <taxon>Magnoliopsida</taxon>
        <taxon>Liliopsida</taxon>
        <taxon>Araceae</taxon>
        <taxon>Aroideae</taxon>
        <taxon>Colocasieae</taxon>
        <taxon>Colocasia</taxon>
    </lineage>
</organism>
<keyword evidence="2" id="KW-1185">Reference proteome</keyword>
<sequence>MYPAGRLEYHSNARLVREKPKNFSRVRYPICIKSHLLPISPFNKLHFDQLFHHELVDSSWVHLLRIEVGRLIAWGVDNGHRWHLGQLLIVKLLLKIIRLLLLLEELRLQELVLSLLAQLLSCGHR</sequence>
<accession>A0A843UQC0</accession>
<name>A0A843UQC0_COLES</name>